<sequence length="535" mass="60673">MALHTPELLAIIFAFAENKCQTALSARVCKLWSEIALNFLWRDVEQLSHLFGLLAPVRNGSAGCIFESIPTLKSWIRFAHYSHRVRSITYDGTVEDISGTTFEEVAGTRNTWKILPNLRFIKWVCAHPESLAAPIMFMHEGVVEFTFTIPECDSHPDGIFKTIAERMPFLEHLDFRSEVPISDCIDLLLDLLRSLLCLKTVSLPDCYMTSEVTEALSKLVHLHKVTFDMQELDGGDKYDVSEFQPNISGSDFPALRSLSLSVPLDHFQAFLNSSFRPALLQDLYVQEITWASKTTIHDFLHLVSIHCPVLSQLELCTRLPSKFFETSMTPTVETISFETIQPVLACPNLKTFRITHDYPLDLTEEELEKVARALVKLESVTLNPEPRIIPDSPHPSLNAVLAFLRHCPNIKKISMYIDATTIPSPPLFSDPSPHPNLKTLWFGLSPIFDPGAVASFLAPYCPTTCELSTYVEFAASLLNMDGMDRKKKWDDVKRMLGWCTKFVQLERMKRSILELEIRKVRLDSEIRGLAEVVQK</sequence>
<dbReference type="Proteomes" id="UP000027265">
    <property type="component" value="Unassembled WGS sequence"/>
</dbReference>
<dbReference type="PANTHER" id="PTHR38926">
    <property type="entry name" value="F-BOX DOMAIN CONTAINING PROTEIN, EXPRESSED"/>
    <property type="match status" value="1"/>
</dbReference>
<dbReference type="EMBL" id="KL197715">
    <property type="protein sequence ID" value="KDQ59887.1"/>
    <property type="molecule type" value="Genomic_DNA"/>
</dbReference>
<dbReference type="HOGENOM" id="CLU_021164_5_0_1"/>
<dbReference type="PANTHER" id="PTHR38926:SF5">
    <property type="entry name" value="F-BOX AND LEUCINE-RICH REPEAT PROTEIN 6"/>
    <property type="match status" value="1"/>
</dbReference>
<gene>
    <name evidence="1" type="ORF">JAAARDRAFT_192345</name>
</gene>
<dbReference type="SUPFAM" id="SSF52047">
    <property type="entry name" value="RNI-like"/>
    <property type="match status" value="1"/>
</dbReference>
<accession>A0A067Q8Q6</accession>
<keyword evidence="2" id="KW-1185">Reference proteome</keyword>
<evidence type="ECO:0000313" key="2">
    <source>
        <dbReference type="Proteomes" id="UP000027265"/>
    </source>
</evidence>
<dbReference type="STRING" id="933084.A0A067Q8Q6"/>
<dbReference type="Gene3D" id="3.80.10.10">
    <property type="entry name" value="Ribonuclease Inhibitor"/>
    <property type="match status" value="2"/>
</dbReference>
<dbReference type="AlphaFoldDB" id="A0A067Q8Q6"/>
<evidence type="ECO:0000313" key="1">
    <source>
        <dbReference type="EMBL" id="KDQ59887.1"/>
    </source>
</evidence>
<reference evidence="2" key="1">
    <citation type="journal article" date="2014" name="Proc. Natl. Acad. Sci. U.S.A.">
        <title>Extensive sampling of basidiomycete genomes demonstrates inadequacy of the white-rot/brown-rot paradigm for wood decay fungi.</title>
        <authorList>
            <person name="Riley R."/>
            <person name="Salamov A.A."/>
            <person name="Brown D.W."/>
            <person name="Nagy L.G."/>
            <person name="Floudas D."/>
            <person name="Held B.W."/>
            <person name="Levasseur A."/>
            <person name="Lombard V."/>
            <person name="Morin E."/>
            <person name="Otillar R."/>
            <person name="Lindquist E.A."/>
            <person name="Sun H."/>
            <person name="LaButti K.M."/>
            <person name="Schmutz J."/>
            <person name="Jabbour D."/>
            <person name="Luo H."/>
            <person name="Baker S.E."/>
            <person name="Pisabarro A.G."/>
            <person name="Walton J.D."/>
            <person name="Blanchette R.A."/>
            <person name="Henrissat B."/>
            <person name="Martin F."/>
            <person name="Cullen D."/>
            <person name="Hibbett D.S."/>
            <person name="Grigoriev I.V."/>
        </authorList>
    </citation>
    <scope>NUCLEOTIDE SEQUENCE [LARGE SCALE GENOMIC DNA]</scope>
    <source>
        <strain evidence="2">MUCL 33604</strain>
    </source>
</reference>
<name>A0A067Q8Q6_9AGAM</name>
<dbReference type="InterPro" id="IPR032675">
    <property type="entry name" value="LRR_dom_sf"/>
</dbReference>
<organism evidence="1 2">
    <name type="scientific">Jaapia argillacea MUCL 33604</name>
    <dbReference type="NCBI Taxonomy" id="933084"/>
    <lineage>
        <taxon>Eukaryota</taxon>
        <taxon>Fungi</taxon>
        <taxon>Dikarya</taxon>
        <taxon>Basidiomycota</taxon>
        <taxon>Agaricomycotina</taxon>
        <taxon>Agaricomycetes</taxon>
        <taxon>Agaricomycetidae</taxon>
        <taxon>Jaapiales</taxon>
        <taxon>Jaapiaceae</taxon>
        <taxon>Jaapia</taxon>
    </lineage>
</organism>
<dbReference type="InParanoid" id="A0A067Q8Q6"/>
<dbReference type="OrthoDB" id="2447803at2759"/>
<proteinExistence type="predicted"/>
<protein>
    <recommendedName>
        <fullName evidence="3">F-box domain-containing protein</fullName>
    </recommendedName>
</protein>
<evidence type="ECO:0008006" key="3">
    <source>
        <dbReference type="Google" id="ProtNLM"/>
    </source>
</evidence>